<evidence type="ECO:0000313" key="2">
    <source>
        <dbReference type="Proteomes" id="UP000619534"/>
    </source>
</evidence>
<comment type="caution">
    <text evidence="1">The sequence shown here is derived from an EMBL/GenBank/DDBJ whole genome shotgun (WGS) entry which is preliminary data.</text>
</comment>
<reference evidence="2" key="1">
    <citation type="journal article" date="2019" name="Int. J. Syst. Evol. Microbiol.">
        <title>The Global Catalogue of Microorganisms (GCM) 10K type strain sequencing project: providing services to taxonomists for standard genome sequencing and annotation.</title>
        <authorList>
            <consortium name="The Broad Institute Genomics Platform"/>
            <consortium name="The Broad Institute Genome Sequencing Center for Infectious Disease"/>
            <person name="Wu L."/>
            <person name="Ma J."/>
        </authorList>
    </citation>
    <scope>NUCLEOTIDE SEQUENCE [LARGE SCALE GENOMIC DNA]</scope>
    <source>
        <strain evidence="2">CCM 7282</strain>
    </source>
</reference>
<sequence length="40" mass="4549">MGKLSEERGVSDRLRAIAWKVVLFPGDRVMTEVRASFLVE</sequence>
<dbReference type="EMBL" id="BMCJ01000001">
    <property type="protein sequence ID" value="GGC77583.1"/>
    <property type="molecule type" value="Genomic_DNA"/>
</dbReference>
<gene>
    <name evidence="1" type="ORF">GCM10007216_05150</name>
</gene>
<proteinExistence type="predicted"/>
<dbReference type="RefSeq" id="WP_258953974.1">
    <property type="nucleotide sequence ID" value="NZ_BMCJ01000001.1"/>
</dbReference>
<protein>
    <submittedName>
        <fullName evidence="1">Uncharacterized protein</fullName>
    </submittedName>
</protein>
<dbReference type="Proteomes" id="UP000619534">
    <property type="component" value="Unassembled WGS sequence"/>
</dbReference>
<organism evidence="1 2">
    <name type="scientific">Thalassobacillus devorans</name>
    <dbReference type="NCBI Taxonomy" id="279813"/>
    <lineage>
        <taxon>Bacteria</taxon>
        <taxon>Bacillati</taxon>
        <taxon>Bacillota</taxon>
        <taxon>Bacilli</taxon>
        <taxon>Bacillales</taxon>
        <taxon>Bacillaceae</taxon>
        <taxon>Thalassobacillus</taxon>
    </lineage>
</organism>
<keyword evidence="2" id="KW-1185">Reference proteome</keyword>
<name>A0ABQ1NQJ7_9BACI</name>
<accession>A0ABQ1NQJ7</accession>
<evidence type="ECO:0000313" key="1">
    <source>
        <dbReference type="EMBL" id="GGC77583.1"/>
    </source>
</evidence>